<dbReference type="Gene3D" id="1.10.8.50">
    <property type="match status" value="1"/>
</dbReference>
<dbReference type="GO" id="GO:0043023">
    <property type="term" value="F:ribosomal large subunit binding"/>
    <property type="evidence" value="ECO:0007669"/>
    <property type="project" value="UniProtKB-UniRule"/>
</dbReference>
<accession>B8CWR5</accession>
<evidence type="ECO:0000256" key="4">
    <source>
        <dbReference type="ARBA" id="ARBA00022917"/>
    </source>
</evidence>
<dbReference type="Pfam" id="PF05833">
    <property type="entry name" value="NFACT_N"/>
    <property type="match status" value="1"/>
</dbReference>
<dbReference type="Pfam" id="PF05670">
    <property type="entry name" value="NFACT-R_1"/>
    <property type="match status" value="1"/>
</dbReference>
<keyword evidence="2 5" id="KW-0699">rRNA-binding</keyword>
<dbReference type="PANTHER" id="PTHR15239">
    <property type="entry name" value="NUCLEAR EXPORT MEDIATOR FACTOR NEMF"/>
    <property type="match status" value="1"/>
</dbReference>
<keyword evidence="8" id="KW-1185">Reference proteome</keyword>
<dbReference type="eggNOG" id="COG1293">
    <property type="taxonomic scope" value="Bacteria"/>
</dbReference>
<proteinExistence type="inferred from homology"/>
<feature type="domain" description="NFACT RNA-binding" evidence="6">
    <location>
        <begin position="463"/>
        <end position="555"/>
    </location>
</feature>
<dbReference type="HAMAP" id="MF_00844_B">
    <property type="entry name" value="RqcH_B"/>
    <property type="match status" value="1"/>
</dbReference>
<dbReference type="Proteomes" id="UP000000719">
    <property type="component" value="Chromosome"/>
</dbReference>
<dbReference type="Gene3D" id="2.30.310.10">
    <property type="entry name" value="ibrinogen binding protein from staphylococcus aureus domain"/>
    <property type="match status" value="1"/>
</dbReference>
<dbReference type="InterPro" id="IPR043682">
    <property type="entry name" value="RqcH_bacterial"/>
</dbReference>
<evidence type="ECO:0000256" key="1">
    <source>
        <dbReference type="ARBA" id="ARBA00022555"/>
    </source>
</evidence>
<evidence type="ECO:0000256" key="5">
    <source>
        <dbReference type="HAMAP-Rule" id="MF_00844"/>
    </source>
</evidence>
<gene>
    <name evidence="5" type="primary">rqcH</name>
    <name evidence="7" type="ordered locus">Hore_09780</name>
</gene>
<keyword evidence="1 5" id="KW-0820">tRNA-binding</keyword>
<dbReference type="InterPro" id="IPR008532">
    <property type="entry name" value="NFACT_RNA-bd"/>
</dbReference>
<dbReference type="KEGG" id="hor:Hore_09780"/>
<keyword evidence="4 5" id="KW-0648">Protein biosynthesis</keyword>
<dbReference type="InterPro" id="IPR010979">
    <property type="entry name" value="Ribosomal_uS13-like_H2TH"/>
</dbReference>
<comment type="function">
    <text evidence="5">Key component of the ribosome quality control system (RQC), a ribosome-associated complex that mediates the extraction of incompletely synthesized nascent chains from stalled ribosomes and their subsequent degradation. RqcH recruits Ala-charged tRNA, and with RqcP directs the elongation of stalled nascent chains on 50S ribosomal subunits, leading to non-templated C-terminal alanine extensions (Ala tail). The Ala tail promotes nascent chain degradation. May add between 1 and at least 8 Ala residues. Binds to stalled 50S ribosomal subunits.</text>
</comment>
<dbReference type="PANTHER" id="PTHR15239:SF6">
    <property type="entry name" value="RIBOSOME QUALITY CONTROL COMPLEX SUBUNIT NEMF"/>
    <property type="match status" value="1"/>
</dbReference>
<organism evidence="7 8">
    <name type="scientific">Halothermothrix orenii (strain H 168 / OCM 544 / DSM 9562)</name>
    <dbReference type="NCBI Taxonomy" id="373903"/>
    <lineage>
        <taxon>Bacteria</taxon>
        <taxon>Bacillati</taxon>
        <taxon>Bacillota</taxon>
        <taxon>Clostridia</taxon>
        <taxon>Halanaerobiales</taxon>
        <taxon>Halothermotrichaceae</taxon>
        <taxon>Halothermothrix</taxon>
    </lineage>
</organism>
<reference evidence="7 8" key="1">
    <citation type="journal article" date="2009" name="PLoS ONE">
        <title>Genome analysis of the anaerobic thermohalophilic bacterium Halothermothrix orenii.</title>
        <authorList>
            <person name="Mavromatis K."/>
            <person name="Ivanova N."/>
            <person name="Anderson I."/>
            <person name="Lykidis A."/>
            <person name="Hooper S.D."/>
            <person name="Sun H."/>
            <person name="Kunin V."/>
            <person name="Lapidus A."/>
            <person name="Hugenholtz P."/>
            <person name="Patel B."/>
            <person name="Kyrpides N.C."/>
        </authorList>
    </citation>
    <scope>NUCLEOTIDE SEQUENCE [LARGE SCALE GENOMIC DNA]</scope>
    <source>
        <strain evidence="8">H 168 / OCM 544 / DSM 9562</strain>
    </source>
</reference>
<evidence type="ECO:0000256" key="2">
    <source>
        <dbReference type="ARBA" id="ARBA00022730"/>
    </source>
</evidence>
<dbReference type="AlphaFoldDB" id="B8CWR5"/>
<evidence type="ECO:0000259" key="6">
    <source>
        <dbReference type="Pfam" id="PF05670"/>
    </source>
</evidence>
<dbReference type="GO" id="GO:0000049">
    <property type="term" value="F:tRNA binding"/>
    <property type="evidence" value="ECO:0007669"/>
    <property type="project" value="UniProtKB-UniRule"/>
</dbReference>
<keyword evidence="3 5" id="KW-0694">RNA-binding</keyword>
<evidence type="ECO:0000313" key="7">
    <source>
        <dbReference type="EMBL" id="ACL69734.1"/>
    </source>
</evidence>
<dbReference type="GO" id="GO:0072344">
    <property type="term" value="P:rescue of stalled ribosome"/>
    <property type="evidence" value="ECO:0007669"/>
    <property type="project" value="UniProtKB-UniRule"/>
</dbReference>
<dbReference type="OrthoDB" id="9766163at2"/>
<evidence type="ECO:0000313" key="8">
    <source>
        <dbReference type="Proteomes" id="UP000000719"/>
    </source>
</evidence>
<dbReference type="RefSeq" id="WP_012635920.1">
    <property type="nucleotide sequence ID" value="NC_011899.1"/>
</dbReference>
<dbReference type="GO" id="GO:1990112">
    <property type="term" value="C:RQC complex"/>
    <property type="evidence" value="ECO:0007669"/>
    <property type="project" value="TreeGrafter"/>
</dbReference>
<sequence>MALDGIMLAAIKKELTEELQGARVDKIYQPEADNLTFTLRQPGQNINLFISAGARNPRIHITSLKFKNPLTPPAFCMLLRKYLINGTIGEIKQPDFERILEITINKKNNIYRLIIEIMGRHSNIILTDDNGYILDAIKRITKEVNTKRELYPGIKYHYPPRQDKLNPLKVTREEFFKKIPDDFSQSSFKAIMYNFRGIGPNMAKEIVYRSGLDHKKPYGGLSPFERNKLWDGFNNIFRLVIEGKFKPTIGIDNNNNICYFSAFPLEHNKDIKKDLIFDNTASLFDYYYENKIKLAHIGSIKNSLIKVVSNYLKKNRKKRNKLRKQLNESKRADEYKKIGELIKANMYILTKGMKQAEVIDYFSPGQEKTNIKLDPKLSPSENAQRYFKKYNKAKKGVKYIKRELRKLKHEERYLEQVMLNLEQAESREEIREIKEELGDEGYIKKKNRINNRRKQQKPLPPLRFKATTGHDILVGRNNRQNDKLSKKIANNQDLWLHVKELPGSHVIIRNHTGDEIPTRTIKEAAIIAAYYSKGRMSENVPVDYTEIKHVKKPKGAKPGLVYYENYKTIYVNPDKKIIEKLAYQK</sequence>
<dbReference type="EMBL" id="CP001098">
    <property type="protein sequence ID" value="ACL69734.1"/>
    <property type="molecule type" value="Genomic_DNA"/>
</dbReference>
<dbReference type="GO" id="GO:0019843">
    <property type="term" value="F:rRNA binding"/>
    <property type="evidence" value="ECO:0007669"/>
    <property type="project" value="UniProtKB-UniRule"/>
</dbReference>
<comment type="subunit">
    <text evidence="5">Associates with stalled 50S ribosomal subunits. Binds to RqcP.</text>
</comment>
<dbReference type="SUPFAM" id="SSF46946">
    <property type="entry name" value="S13-like H2TH domain"/>
    <property type="match status" value="1"/>
</dbReference>
<protein>
    <recommendedName>
        <fullName evidence="5">Rqc2 homolog RqcH</fullName>
        <shortName evidence="5">RqcH</shortName>
    </recommendedName>
</protein>
<comment type="similarity">
    <text evidence="5">Belongs to the NEMF family.</text>
</comment>
<dbReference type="FunFam" id="2.30.310.10:FF:000004">
    <property type="entry name" value="Fibronectin-binding protein A"/>
    <property type="match status" value="1"/>
</dbReference>
<name>B8CWR5_HALOH</name>
<evidence type="ECO:0000256" key="3">
    <source>
        <dbReference type="ARBA" id="ARBA00022884"/>
    </source>
</evidence>
<dbReference type="STRING" id="373903.Hore_09780"/>
<dbReference type="HOGENOM" id="CLU_022481_2_1_9"/>
<dbReference type="InterPro" id="IPR051608">
    <property type="entry name" value="RQC_Subunit_NEMF"/>
</dbReference>